<feature type="domain" description="Amine oxidase" evidence="2">
    <location>
        <begin position="92"/>
        <end position="347"/>
    </location>
</feature>
<dbReference type="SUPFAM" id="SSF51905">
    <property type="entry name" value="FAD/NAD(P)-binding domain"/>
    <property type="match status" value="1"/>
</dbReference>
<dbReference type="PANTHER" id="PTHR43563:SF1">
    <property type="entry name" value="AMINE OXIDASE [FLAVIN-CONTAINING] B"/>
    <property type="match status" value="1"/>
</dbReference>
<dbReference type="Pfam" id="PF01593">
    <property type="entry name" value="Amino_oxidase"/>
    <property type="match status" value="2"/>
</dbReference>
<organism evidence="3 4">
    <name type="scientific">Flavivirga algicola</name>
    <dbReference type="NCBI Taxonomy" id="2729136"/>
    <lineage>
        <taxon>Bacteria</taxon>
        <taxon>Pseudomonadati</taxon>
        <taxon>Bacteroidota</taxon>
        <taxon>Flavobacteriia</taxon>
        <taxon>Flavobacteriales</taxon>
        <taxon>Flavobacteriaceae</taxon>
        <taxon>Flavivirga</taxon>
    </lineage>
</organism>
<reference evidence="3 4" key="1">
    <citation type="submission" date="2020-04" db="EMBL/GenBank/DDBJ databases">
        <title>A Flavivirga sp. nov.</title>
        <authorList>
            <person name="Sun X."/>
        </authorList>
    </citation>
    <scope>NUCLEOTIDE SEQUENCE [LARGE SCALE GENOMIC DNA]</scope>
    <source>
        <strain evidence="3 4">Y03</strain>
    </source>
</reference>
<protein>
    <submittedName>
        <fullName evidence="3">NAD(P)-binding protein</fullName>
    </submittedName>
</protein>
<comment type="caution">
    <text evidence="3">The sequence shown here is derived from an EMBL/GenBank/DDBJ whole genome shotgun (WGS) entry which is preliminary data.</text>
</comment>
<evidence type="ECO:0000313" key="4">
    <source>
        <dbReference type="Proteomes" id="UP000746690"/>
    </source>
</evidence>
<dbReference type="Gene3D" id="3.90.660.10">
    <property type="match status" value="1"/>
</dbReference>
<keyword evidence="4" id="KW-1185">Reference proteome</keyword>
<evidence type="ECO:0000256" key="1">
    <source>
        <dbReference type="ARBA" id="ARBA00005995"/>
    </source>
</evidence>
<comment type="similarity">
    <text evidence="1">Belongs to the flavin monoamine oxidase family.</text>
</comment>
<dbReference type="InterPro" id="IPR002937">
    <property type="entry name" value="Amino_oxidase"/>
</dbReference>
<dbReference type="InterPro" id="IPR050703">
    <property type="entry name" value="Flavin_MAO"/>
</dbReference>
<dbReference type="Gene3D" id="3.50.50.60">
    <property type="entry name" value="FAD/NAD(P)-binding domain"/>
    <property type="match status" value="2"/>
</dbReference>
<dbReference type="InterPro" id="IPR036188">
    <property type="entry name" value="FAD/NAD-bd_sf"/>
</dbReference>
<dbReference type="EMBL" id="JABBHF010000002">
    <property type="protein sequence ID" value="NMH86740.1"/>
    <property type="molecule type" value="Genomic_DNA"/>
</dbReference>
<dbReference type="PANTHER" id="PTHR43563">
    <property type="entry name" value="AMINE OXIDASE"/>
    <property type="match status" value="1"/>
</dbReference>
<evidence type="ECO:0000259" key="2">
    <source>
        <dbReference type="Pfam" id="PF01593"/>
    </source>
</evidence>
<accession>A0ABX1RWM4</accession>
<dbReference type="SUPFAM" id="SSF54373">
    <property type="entry name" value="FAD-linked reductases, C-terminal domain"/>
    <property type="match status" value="1"/>
</dbReference>
<name>A0ABX1RWM4_9FLAO</name>
<dbReference type="Proteomes" id="UP000746690">
    <property type="component" value="Unassembled WGS sequence"/>
</dbReference>
<gene>
    <name evidence="3" type="ORF">HHX25_04440</name>
</gene>
<evidence type="ECO:0000313" key="3">
    <source>
        <dbReference type="EMBL" id="NMH86740.1"/>
    </source>
</evidence>
<proteinExistence type="inferred from homology"/>
<feature type="domain" description="Amine oxidase" evidence="2">
    <location>
        <begin position="15"/>
        <end position="83"/>
    </location>
</feature>
<sequence>MKIKHSKYIIIGAGLSGLTTAYKLKKSGEEDFLVLEGRSQFGGRICTYEGIELGATWFQEHHTYLRALLEELNMQNFHQYTSGQSVLVYNSMAPAHYFEVDKNTPSASRIAGGSIILIEKLSGILKDKIVLNSRVTEFIDDNDKVVLNTDENSAYSAEKVIVTIPPKLTSTLKFEPELPKHFIEVMKQTHTWMSNAIKVGLTFDTPFWRHKKFSGTVIGQIGPVTELYDHCSANDKIYALKGFVNEGLRDVLPEVRKERILSYLESYLGKEVRLYTNYFEKDWSQDHFTSCENLKSVYMSPHYGNEFFNRFYMQGKLFFSGTETSPVHGGYLDGAVYSGLRAAGHILNN</sequence>
<dbReference type="RefSeq" id="WP_169670568.1">
    <property type="nucleotide sequence ID" value="NZ_JABBHF010000002.1"/>
</dbReference>